<dbReference type="GO" id="GO:0005524">
    <property type="term" value="F:ATP binding"/>
    <property type="evidence" value="ECO:0007669"/>
    <property type="project" value="UniProtKB-KW"/>
</dbReference>
<comment type="catalytic activity">
    <reaction evidence="1">
        <text>ATP-dependent breakage, passage and rejoining of double-stranded DNA.</text>
        <dbReference type="EC" id="5.6.2.2"/>
    </reaction>
</comment>
<sequence length="240" mass="26826">MQTEEELKLLSNQARFISGIISGEIKFVGRERKELLQEIIDKGFDPIRGQGHTPVHQAVAGGEESPAEEDPSSCYYEYLIYIPLRSVNGEHVQHLLTRISEIEEAMRSSHTGHGEARWDRVAAGHHDVSEDSEAAAAAAPRRRRRKRSAADSVPMDDDEDDEEEEAAEMCDCLRLAAIVRPEEHGEPVTMSTQRPPTKKRRKKSSIVAASTSTDTDMDDAWRSRRAVPYSLSTLGFARSI</sequence>
<keyword evidence="7" id="KW-0238">DNA-binding</keyword>
<keyword evidence="4" id="KW-0547">Nucleotide-binding</keyword>
<dbReference type="GO" id="GO:0003918">
    <property type="term" value="F:DNA topoisomerase type II (double strand cut, ATP-hydrolyzing) activity"/>
    <property type="evidence" value="ECO:0007669"/>
    <property type="project" value="UniProtKB-EC"/>
</dbReference>
<keyword evidence="8" id="KW-0413">Isomerase</keyword>
<evidence type="ECO:0000313" key="10">
    <source>
        <dbReference type="EnsemblPlants" id="HORVU.MOREX.r3.2HG0209740.1"/>
    </source>
</evidence>
<evidence type="ECO:0000256" key="4">
    <source>
        <dbReference type="ARBA" id="ARBA00022741"/>
    </source>
</evidence>
<dbReference type="GO" id="GO:0003677">
    <property type="term" value="F:DNA binding"/>
    <property type="evidence" value="ECO:0007669"/>
    <property type="project" value="UniProtKB-KW"/>
</dbReference>
<keyword evidence="6" id="KW-0799">Topoisomerase</keyword>
<evidence type="ECO:0000256" key="2">
    <source>
        <dbReference type="ARBA" id="ARBA00001946"/>
    </source>
</evidence>
<reference evidence="11" key="1">
    <citation type="journal article" date="2012" name="Nature">
        <title>A physical, genetic and functional sequence assembly of the barley genome.</title>
        <authorList>
            <consortium name="The International Barley Genome Sequencing Consortium"/>
            <person name="Mayer K.F."/>
            <person name="Waugh R."/>
            <person name="Brown J.W."/>
            <person name="Schulman A."/>
            <person name="Langridge P."/>
            <person name="Platzer M."/>
            <person name="Fincher G.B."/>
            <person name="Muehlbauer G.J."/>
            <person name="Sato K."/>
            <person name="Close T.J."/>
            <person name="Wise R.P."/>
            <person name="Stein N."/>
        </authorList>
    </citation>
    <scope>NUCLEOTIDE SEQUENCE [LARGE SCALE GENOMIC DNA]</scope>
    <source>
        <strain evidence="11">cv. Morex</strain>
    </source>
</reference>
<dbReference type="InterPro" id="IPR013760">
    <property type="entry name" value="Topo_IIA-like_dom_sf"/>
</dbReference>
<feature type="compositionally biased region" description="Acidic residues" evidence="9">
    <location>
        <begin position="154"/>
        <end position="167"/>
    </location>
</feature>
<dbReference type="InterPro" id="IPR050634">
    <property type="entry name" value="DNA_Topoisomerase_II"/>
</dbReference>
<protein>
    <recommendedName>
        <fullName evidence="3">DNA topoisomerase (ATP-hydrolyzing)</fullName>
        <ecNumber evidence="3">5.6.2.2</ecNumber>
    </recommendedName>
</protein>
<evidence type="ECO:0000256" key="9">
    <source>
        <dbReference type="SAM" id="MobiDB-lite"/>
    </source>
</evidence>
<evidence type="ECO:0000256" key="6">
    <source>
        <dbReference type="ARBA" id="ARBA00023029"/>
    </source>
</evidence>
<dbReference type="EC" id="5.6.2.2" evidence="3"/>
<evidence type="ECO:0000256" key="8">
    <source>
        <dbReference type="ARBA" id="ARBA00023235"/>
    </source>
</evidence>
<evidence type="ECO:0000256" key="3">
    <source>
        <dbReference type="ARBA" id="ARBA00012895"/>
    </source>
</evidence>
<reference evidence="10" key="3">
    <citation type="submission" date="2022-01" db="UniProtKB">
        <authorList>
            <consortium name="EnsemblPlants"/>
        </authorList>
    </citation>
    <scope>IDENTIFICATION</scope>
    <source>
        <strain evidence="10">subsp. vulgare</strain>
    </source>
</reference>
<dbReference type="AlphaFoldDB" id="A0A8I6X8Q2"/>
<name>A0A8I6X8Q2_HORVV</name>
<evidence type="ECO:0000256" key="1">
    <source>
        <dbReference type="ARBA" id="ARBA00000185"/>
    </source>
</evidence>
<dbReference type="PANTHER" id="PTHR10169:SF38">
    <property type="entry name" value="DNA TOPOISOMERASE 2"/>
    <property type="match status" value="1"/>
</dbReference>
<dbReference type="Gramene" id="HORVU.MOREX.r3.2HG0209740.1">
    <property type="protein sequence ID" value="HORVU.MOREX.r3.2HG0209740.1"/>
    <property type="gene ID" value="HORVU.MOREX.r3.2HG0209740"/>
</dbReference>
<feature type="region of interest" description="Disordered" evidence="9">
    <location>
        <begin position="47"/>
        <end position="68"/>
    </location>
</feature>
<dbReference type="PANTHER" id="PTHR10169">
    <property type="entry name" value="DNA TOPOISOMERASE/GYRASE"/>
    <property type="match status" value="1"/>
</dbReference>
<dbReference type="InterPro" id="IPR013757">
    <property type="entry name" value="Topo_IIA_A_a_sf"/>
</dbReference>
<proteinExistence type="predicted"/>
<feature type="region of interest" description="Disordered" evidence="9">
    <location>
        <begin position="184"/>
        <end position="217"/>
    </location>
</feature>
<keyword evidence="5" id="KW-0067">ATP-binding</keyword>
<dbReference type="SUPFAM" id="SSF56719">
    <property type="entry name" value="Type II DNA topoisomerase"/>
    <property type="match status" value="1"/>
</dbReference>
<evidence type="ECO:0000256" key="5">
    <source>
        <dbReference type="ARBA" id="ARBA00022840"/>
    </source>
</evidence>
<evidence type="ECO:0000256" key="7">
    <source>
        <dbReference type="ARBA" id="ARBA00023125"/>
    </source>
</evidence>
<organism evidence="10 11">
    <name type="scientific">Hordeum vulgare subsp. vulgare</name>
    <name type="common">Domesticated barley</name>
    <dbReference type="NCBI Taxonomy" id="112509"/>
    <lineage>
        <taxon>Eukaryota</taxon>
        <taxon>Viridiplantae</taxon>
        <taxon>Streptophyta</taxon>
        <taxon>Embryophyta</taxon>
        <taxon>Tracheophyta</taxon>
        <taxon>Spermatophyta</taxon>
        <taxon>Magnoliopsida</taxon>
        <taxon>Liliopsida</taxon>
        <taxon>Poales</taxon>
        <taxon>Poaceae</taxon>
        <taxon>BOP clade</taxon>
        <taxon>Pooideae</taxon>
        <taxon>Triticodae</taxon>
        <taxon>Triticeae</taxon>
        <taxon>Hordeinae</taxon>
        <taxon>Hordeum</taxon>
    </lineage>
</organism>
<dbReference type="Gene3D" id="1.10.268.10">
    <property type="entry name" value="Topoisomerase, domain 3"/>
    <property type="match status" value="1"/>
</dbReference>
<accession>A0A8I6X8Q2</accession>
<reference evidence="10" key="2">
    <citation type="submission" date="2020-10" db="EMBL/GenBank/DDBJ databases">
        <authorList>
            <person name="Scholz U."/>
            <person name="Mascher M."/>
            <person name="Fiebig A."/>
        </authorList>
    </citation>
    <scope>NUCLEOTIDE SEQUENCE [LARGE SCALE GENOMIC DNA]</scope>
    <source>
        <strain evidence="10">cv. Morex</strain>
    </source>
</reference>
<dbReference type="Proteomes" id="UP000011116">
    <property type="component" value="Chromosome 2H"/>
</dbReference>
<keyword evidence="11" id="KW-1185">Reference proteome</keyword>
<comment type="cofactor">
    <cofactor evidence="2">
        <name>Mg(2+)</name>
        <dbReference type="ChEBI" id="CHEBI:18420"/>
    </cofactor>
</comment>
<evidence type="ECO:0000313" key="11">
    <source>
        <dbReference type="Proteomes" id="UP000011116"/>
    </source>
</evidence>
<dbReference type="SMR" id="A0A8I6X8Q2"/>
<feature type="region of interest" description="Disordered" evidence="9">
    <location>
        <begin position="125"/>
        <end position="167"/>
    </location>
</feature>
<dbReference type="EnsemblPlants" id="HORVU.MOREX.r3.2HG0209740.1">
    <property type="protein sequence ID" value="HORVU.MOREX.r3.2HG0209740.1"/>
    <property type="gene ID" value="HORVU.MOREX.r3.2HG0209740"/>
</dbReference>